<protein>
    <submittedName>
        <fullName evidence="2">Uncharacterized protein</fullName>
    </submittedName>
</protein>
<sequence>MKEDDLNAIRNDILARMDDPSYVVPPEYRDDEIISIKYRAMQDPRPSAFTVEEVIKALESMRTGRVYSEEEVKACSEQRMHDLKDQVAEIQEARRQLMESNNLSPEEHSRLELLADVKSSIARWRKRRELARKSAATEKPNDDEA</sequence>
<accession>A0A7Z7N5S5</accession>
<dbReference type="RefSeq" id="WP_097190689.1">
    <property type="nucleotide sequence ID" value="NZ_OCSU01000003.1"/>
</dbReference>
<keyword evidence="3" id="KW-1185">Reference proteome</keyword>
<gene>
    <name evidence="2" type="ORF">SAMN05446927_6560</name>
</gene>
<evidence type="ECO:0000313" key="3">
    <source>
        <dbReference type="Proteomes" id="UP000219522"/>
    </source>
</evidence>
<dbReference type="Proteomes" id="UP000219522">
    <property type="component" value="Unassembled WGS sequence"/>
</dbReference>
<organism evidence="2 3">
    <name type="scientific">Caballeronia arationis</name>
    <dbReference type="NCBI Taxonomy" id="1777142"/>
    <lineage>
        <taxon>Bacteria</taxon>
        <taxon>Pseudomonadati</taxon>
        <taxon>Pseudomonadota</taxon>
        <taxon>Betaproteobacteria</taxon>
        <taxon>Burkholderiales</taxon>
        <taxon>Burkholderiaceae</taxon>
        <taxon>Caballeronia</taxon>
    </lineage>
</organism>
<reference evidence="2 3" key="1">
    <citation type="submission" date="2017-09" db="EMBL/GenBank/DDBJ databases">
        <authorList>
            <person name="Varghese N."/>
            <person name="Submissions S."/>
        </authorList>
    </citation>
    <scope>NUCLEOTIDE SEQUENCE [LARGE SCALE GENOMIC DNA]</scope>
    <source>
        <strain evidence="2 3">OK806</strain>
    </source>
</reference>
<evidence type="ECO:0000256" key="1">
    <source>
        <dbReference type="SAM" id="Coils"/>
    </source>
</evidence>
<proteinExistence type="predicted"/>
<comment type="caution">
    <text evidence="2">The sequence shown here is derived from an EMBL/GenBank/DDBJ whole genome shotgun (WGS) entry which is preliminary data.</text>
</comment>
<feature type="coiled-coil region" evidence="1">
    <location>
        <begin position="73"/>
        <end position="103"/>
    </location>
</feature>
<evidence type="ECO:0000313" key="2">
    <source>
        <dbReference type="EMBL" id="SOE87971.1"/>
    </source>
</evidence>
<keyword evidence="1" id="KW-0175">Coiled coil</keyword>
<name>A0A7Z7N5S5_9BURK</name>
<dbReference type="AlphaFoldDB" id="A0A7Z7N5S5"/>
<dbReference type="EMBL" id="OCSU01000003">
    <property type="protein sequence ID" value="SOE87971.1"/>
    <property type="molecule type" value="Genomic_DNA"/>
</dbReference>